<evidence type="ECO:0000313" key="2">
    <source>
        <dbReference type="Proteomes" id="UP000321224"/>
    </source>
</evidence>
<reference evidence="1 2" key="1">
    <citation type="submission" date="2019-07" db="EMBL/GenBank/DDBJ databases">
        <title>Whole genome shotgun sequence of Myxococcus virescens NBRC 100334.</title>
        <authorList>
            <person name="Hosoyama A."/>
            <person name="Uohara A."/>
            <person name="Ohji S."/>
            <person name="Ichikawa N."/>
        </authorList>
    </citation>
    <scope>NUCLEOTIDE SEQUENCE [LARGE SCALE GENOMIC DNA]</scope>
    <source>
        <strain evidence="1 2">NBRC 100334</strain>
    </source>
</reference>
<organism evidence="1 2">
    <name type="scientific">Myxococcus virescens</name>
    <dbReference type="NCBI Taxonomy" id="83456"/>
    <lineage>
        <taxon>Bacteria</taxon>
        <taxon>Pseudomonadati</taxon>
        <taxon>Myxococcota</taxon>
        <taxon>Myxococcia</taxon>
        <taxon>Myxococcales</taxon>
        <taxon>Cystobacterineae</taxon>
        <taxon>Myxococcaceae</taxon>
        <taxon>Myxococcus</taxon>
    </lineage>
</organism>
<dbReference type="Proteomes" id="UP000321224">
    <property type="component" value="Unassembled WGS sequence"/>
</dbReference>
<proteinExistence type="predicted"/>
<protein>
    <submittedName>
        <fullName evidence="1">Uncharacterized protein</fullName>
    </submittedName>
</protein>
<name>A0A511H7C5_9BACT</name>
<dbReference type="AlphaFoldDB" id="A0A511H7C5"/>
<accession>A0A511H7C5</accession>
<evidence type="ECO:0000313" key="1">
    <source>
        <dbReference type="EMBL" id="GEL69417.1"/>
    </source>
</evidence>
<comment type="caution">
    <text evidence="1">The sequence shown here is derived from an EMBL/GenBank/DDBJ whole genome shotgun (WGS) entry which is preliminary data.</text>
</comment>
<sequence length="75" mass="7941">MHIHFDTGHEFGRSLQAHGLGAHLHLGPDAVAHRYLIEVGHLSDIASLLLCGSGRTGLRILGMGTGTEEEEGGDD</sequence>
<dbReference type="EMBL" id="BJVY01000004">
    <property type="protein sequence ID" value="GEL69417.1"/>
    <property type="molecule type" value="Genomic_DNA"/>
</dbReference>
<gene>
    <name evidence="1" type="ORF">MVI01_12010</name>
</gene>